<evidence type="ECO:0008006" key="6">
    <source>
        <dbReference type="Google" id="ProtNLM"/>
    </source>
</evidence>
<feature type="region of interest" description="Disordered" evidence="1">
    <location>
        <begin position="297"/>
        <end position="371"/>
    </location>
</feature>
<evidence type="ECO:0000256" key="3">
    <source>
        <dbReference type="SAM" id="SignalP"/>
    </source>
</evidence>
<dbReference type="OrthoDB" id="6316319at2"/>
<dbReference type="STRING" id="187330.AMS58_05045"/>
<proteinExistence type="predicted"/>
<dbReference type="Proteomes" id="UP000037848">
    <property type="component" value="Unassembled WGS sequence"/>
</dbReference>
<dbReference type="RefSeq" id="WP_054452555.1">
    <property type="nucleotide sequence ID" value="NZ_LHPH01000001.1"/>
</dbReference>
<feature type="signal peptide" evidence="3">
    <location>
        <begin position="1"/>
        <end position="21"/>
    </location>
</feature>
<comment type="caution">
    <text evidence="4">The sequence shown here is derived from an EMBL/GenBank/DDBJ whole genome shotgun (WGS) entry which is preliminary data.</text>
</comment>
<feature type="region of interest" description="Disordered" evidence="1">
    <location>
        <begin position="414"/>
        <end position="476"/>
    </location>
</feature>
<evidence type="ECO:0000256" key="2">
    <source>
        <dbReference type="SAM" id="Phobius"/>
    </source>
</evidence>
<dbReference type="AlphaFoldDB" id="A0A0N1EXW8"/>
<feature type="compositionally biased region" description="Basic and acidic residues" evidence="1">
    <location>
        <begin position="465"/>
        <end position="476"/>
    </location>
</feature>
<keyword evidence="2" id="KW-0812">Transmembrane</keyword>
<feature type="transmembrane region" description="Helical" evidence="2">
    <location>
        <begin position="199"/>
        <end position="218"/>
    </location>
</feature>
<reference evidence="4 5" key="1">
    <citation type="submission" date="2015-08" db="EMBL/GenBank/DDBJ databases">
        <title>Draft Genome Sequence of Pseudoalteromonas porphyrae UCD-SED14.</title>
        <authorList>
            <person name="Coil D.A."/>
            <person name="Jospin G."/>
            <person name="Lee R.D."/>
            <person name="Eisen J.A."/>
        </authorList>
    </citation>
    <scope>NUCLEOTIDE SEQUENCE [LARGE SCALE GENOMIC DNA]</scope>
    <source>
        <strain evidence="4 5">UCD-SED14</strain>
    </source>
</reference>
<name>A0A0N1EXW8_9GAMM</name>
<keyword evidence="3" id="KW-0732">Signal</keyword>
<keyword evidence="2" id="KW-1133">Transmembrane helix</keyword>
<evidence type="ECO:0000313" key="5">
    <source>
        <dbReference type="Proteomes" id="UP000037848"/>
    </source>
</evidence>
<accession>A0A0N1EXW8</accession>
<feature type="compositionally biased region" description="Basic and acidic residues" evidence="1">
    <location>
        <begin position="444"/>
        <end position="454"/>
    </location>
</feature>
<evidence type="ECO:0000256" key="1">
    <source>
        <dbReference type="SAM" id="MobiDB-lite"/>
    </source>
</evidence>
<feature type="compositionally biased region" description="Basic and acidic residues" evidence="1">
    <location>
        <begin position="415"/>
        <end position="425"/>
    </location>
</feature>
<feature type="compositionally biased region" description="Polar residues" evidence="1">
    <location>
        <begin position="343"/>
        <end position="359"/>
    </location>
</feature>
<dbReference type="PATRIC" id="fig|187330.3.peg.304"/>
<keyword evidence="5" id="KW-1185">Reference proteome</keyword>
<sequence>MTLFIRLSLFFLLTCSFNSFAKYSEALCILYKQQMQQHKDNTSSQSYRNAARDYKKNCSKAPPIQVEKQESAKSNVIDEPTFHADTSATVEPIEVLTEEVTQTVTVNPLDTQAGAANSAQAESVNSNDTLEQVKDSTPAIIDISEETNNAETNNAETNNAETNNAETVEPLTVQTEPTQAVVKYVPPVVESQQTESASLLIPTMLLLGVLLLAAFIVFRIREKNKTAVEPITPAPELTTPVKAPQSTIKPISVEPVTDTQEVSNCVPAITPNEPVEKPTVNRIDLTQRIFKNEHDFEEPEIRIFDPNAPLPGTKPIKSEPTKEPIESDEAKPSDTPSERTEDTQPTQPQNIHPEVSSSHEVPVATTVVEPIKNEPLVSVEAVTALNAETENMAENDEVAQALTALNNELVAEQQKAVETKADPQAKKANPFANLSLDPTWAPDSNEKPTIEPKKIVPKSPELIAAEERAKQLKTDD</sequence>
<feature type="chain" id="PRO_5005870724" description="Cell surface protein" evidence="3">
    <location>
        <begin position="22"/>
        <end position="476"/>
    </location>
</feature>
<feature type="compositionally biased region" description="Basic and acidic residues" evidence="1">
    <location>
        <begin position="316"/>
        <end position="342"/>
    </location>
</feature>
<keyword evidence="2" id="KW-0472">Membrane</keyword>
<evidence type="ECO:0000313" key="4">
    <source>
        <dbReference type="EMBL" id="KPH65620.1"/>
    </source>
</evidence>
<organism evidence="4 5">
    <name type="scientific">Pseudoalteromonas porphyrae</name>
    <dbReference type="NCBI Taxonomy" id="187330"/>
    <lineage>
        <taxon>Bacteria</taxon>
        <taxon>Pseudomonadati</taxon>
        <taxon>Pseudomonadota</taxon>
        <taxon>Gammaproteobacteria</taxon>
        <taxon>Alteromonadales</taxon>
        <taxon>Pseudoalteromonadaceae</taxon>
        <taxon>Pseudoalteromonas</taxon>
    </lineage>
</organism>
<protein>
    <recommendedName>
        <fullName evidence="6">Cell surface protein</fullName>
    </recommendedName>
</protein>
<dbReference type="EMBL" id="LHPH01000001">
    <property type="protein sequence ID" value="KPH65620.1"/>
    <property type="molecule type" value="Genomic_DNA"/>
</dbReference>
<gene>
    <name evidence="4" type="ORF">ADS77_01440</name>
</gene>